<protein>
    <submittedName>
        <fullName evidence="6">MCP methyltransferase, CheR-type</fullName>
        <ecNumber evidence="6">2.1.1.80</ecNumber>
    </submittedName>
</protein>
<evidence type="ECO:0000256" key="3">
    <source>
        <dbReference type="ARBA" id="ARBA00022691"/>
    </source>
</evidence>
<name>A0L7P7_MAGMM</name>
<dbReference type="InterPro" id="IPR029063">
    <property type="entry name" value="SAM-dependent_MTases_sf"/>
</dbReference>
<dbReference type="PANTHER" id="PTHR24422">
    <property type="entry name" value="CHEMOTAXIS PROTEIN METHYLTRANSFERASE"/>
    <property type="match status" value="1"/>
</dbReference>
<dbReference type="GO" id="GO:0032259">
    <property type="term" value="P:methylation"/>
    <property type="evidence" value="ECO:0007669"/>
    <property type="project" value="UniProtKB-KW"/>
</dbReference>
<dbReference type="eggNOG" id="COG1352">
    <property type="taxonomic scope" value="Bacteria"/>
</dbReference>
<dbReference type="SMART" id="SM00028">
    <property type="entry name" value="TPR"/>
    <property type="match status" value="3"/>
</dbReference>
<dbReference type="PROSITE" id="PS50123">
    <property type="entry name" value="CHER"/>
    <property type="match status" value="1"/>
</dbReference>
<dbReference type="Proteomes" id="UP000002586">
    <property type="component" value="Chromosome"/>
</dbReference>
<dbReference type="PANTHER" id="PTHR24422:SF19">
    <property type="entry name" value="CHEMOTAXIS PROTEIN METHYLTRANSFERASE"/>
    <property type="match status" value="1"/>
</dbReference>
<dbReference type="InterPro" id="IPR022642">
    <property type="entry name" value="CheR_C"/>
</dbReference>
<dbReference type="PRINTS" id="PR00996">
    <property type="entry name" value="CHERMTFRASE"/>
</dbReference>
<reference evidence="6 7" key="2">
    <citation type="journal article" date="2012" name="Int. J. Syst. Evol. Microbiol.">
        <title>Magnetococcus marinus gen. nov., sp. nov., a marine, magnetotactic bacterium that represents a novel lineage (Magnetococcaceae fam. nov.; Magnetococcales ord. nov.) at the base of the Alphaproteobacteria.</title>
        <authorList>
            <person name="Bazylinski D.A."/>
            <person name="Williams T.J."/>
            <person name="Lefevre C.T."/>
            <person name="Berg R.J."/>
            <person name="Zhang C.L."/>
            <person name="Bowser S.S."/>
            <person name="Dean A.J."/>
            <person name="Beveridge T.J."/>
        </authorList>
    </citation>
    <scope>NUCLEOTIDE SEQUENCE [LARGE SCALE GENOMIC DNA]</scope>
    <source>
        <strain evidence="7">ATCC BAA-1437 / JCM 17883 / MC-1</strain>
    </source>
</reference>
<keyword evidence="3" id="KW-0949">S-adenosyl-L-methionine</keyword>
<dbReference type="InterPro" id="IPR011990">
    <property type="entry name" value="TPR-like_helical_dom_sf"/>
</dbReference>
<dbReference type="Gene3D" id="1.25.40.10">
    <property type="entry name" value="Tetratricopeptide repeat domain"/>
    <property type="match status" value="1"/>
</dbReference>
<dbReference type="InterPro" id="IPR019734">
    <property type="entry name" value="TPR_rpt"/>
</dbReference>
<organism evidence="6 7">
    <name type="scientific">Magnetococcus marinus (strain ATCC BAA-1437 / JCM 17883 / MC-1)</name>
    <dbReference type="NCBI Taxonomy" id="156889"/>
    <lineage>
        <taxon>Bacteria</taxon>
        <taxon>Pseudomonadati</taxon>
        <taxon>Pseudomonadota</taxon>
        <taxon>Magnetococcia</taxon>
        <taxon>Magnetococcales</taxon>
        <taxon>Magnetococcaceae</taxon>
        <taxon>Magnetococcus</taxon>
    </lineage>
</organism>
<keyword evidence="4" id="KW-0802">TPR repeat</keyword>
<evidence type="ECO:0000259" key="5">
    <source>
        <dbReference type="PROSITE" id="PS50123"/>
    </source>
</evidence>
<dbReference type="HOGENOM" id="CLU_025854_4_1_5"/>
<feature type="domain" description="CheR-type methyltransferase" evidence="5">
    <location>
        <begin position="46"/>
        <end position="267"/>
    </location>
</feature>
<accession>A0L7P7</accession>
<dbReference type="KEGG" id="mgm:Mmc1_1481"/>
<dbReference type="RefSeq" id="WP_011713143.1">
    <property type="nucleotide sequence ID" value="NC_008576.1"/>
</dbReference>
<dbReference type="PROSITE" id="PS50005">
    <property type="entry name" value="TPR"/>
    <property type="match status" value="1"/>
</dbReference>
<feature type="repeat" description="TPR" evidence="4">
    <location>
        <begin position="411"/>
        <end position="444"/>
    </location>
</feature>
<dbReference type="InterPro" id="IPR000780">
    <property type="entry name" value="CheR_MeTrfase"/>
</dbReference>
<keyword evidence="2 6" id="KW-0808">Transferase</keyword>
<dbReference type="SMART" id="SM00138">
    <property type="entry name" value="MeTrc"/>
    <property type="match status" value="1"/>
</dbReference>
<gene>
    <name evidence="6" type="ordered locus">Mmc1_1481</name>
</gene>
<dbReference type="Pfam" id="PF01739">
    <property type="entry name" value="CheR"/>
    <property type="match status" value="1"/>
</dbReference>
<dbReference type="SUPFAM" id="SSF53335">
    <property type="entry name" value="S-adenosyl-L-methionine-dependent methyltransferases"/>
    <property type="match status" value="1"/>
</dbReference>
<dbReference type="Gene3D" id="3.40.50.150">
    <property type="entry name" value="Vaccinia Virus protein VP39"/>
    <property type="match status" value="1"/>
</dbReference>
<keyword evidence="7" id="KW-1185">Reference proteome</keyword>
<sequence>MDHAVLHPLMALIKQRTGLQLDNDSLLFKLVQQGCLAHRCTVPAFLLRLEQDREIFYELINRLTINETYFYRESEHLQLLIEHLLPPLLNQQRSEPIRILSVGCSSGEEPYSIAMALTERFGPDQAHLFRLQGCDIDTTVLQRARQGQYGSFSFRLLDPQLKARYFEPLPEQQFQIKPVIAQQVNFSLLNLMDANYPSMLHGQDIIFFRNVSIYFDQQHRREIQSKLRDLLNFGGALVAGSAETLPNDFGLLTLEQWGGCFFFRKGKSQAAEEAVELWHGLSLSSPSHSWRPQDEALSWRGLTEIAEEDEPLPPLFSLDDELLLREETLLPEGNGEPERIAVPSMDQLVALLKEKRYGEALAGVELACAQGGGQIQAELLRLKGAVLLNQRQFVQAELALKGALQQDEWSLDALLLLGQTARWQGQTKQAIAWFQKAVYLDPSHWLAHYFLAELYAIEQQSSLAQREYRLVLRQLDERRPVEGTLLALLALAVPPKQISFLCQQKLAKLAVHS</sequence>
<dbReference type="Pfam" id="PF14559">
    <property type="entry name" value="TPR_19"/>
    <property type="match status" value="1"/>
</dbReference>
<proteinExistence type="predicted"/>
<dbReference type="InterPro" id="IPR050903">
    <property type="entry name" value="Bact_Chemotaxis_MeTrfase"/>
</dbReference>
<dbReference type="eggNOG" id="COG0457">
    <property type="taxonomic scope" value="Bacteria"/>
</dbReference>
<dbReference type="SUPFAM" id="SSF48452">
    <property type="entry name" value="TPR-like"/>
    <property type="match status" value="1"/>
</dbReference>
<evidence type="ECO:0000313" key="7">
    <source>
        <dbReference type="Proteomes" id="UP000002586"/>
    </source>
</evidence>
<keyword evidence="1 6" id="KW-0489">Methyltransferase</keyword>
<evidence type="ECO:0000313" key="6">
    <source>
        <dbReference type="EMBL" id="ABK43990.1"/>
    </source>
</evidence>
<dbReference type="EC" id="2.1.1.80" evidence="6"/>
<dbReference type="AlphaFoldDB" id="A0L7P7"/>
<dbReference type="OrthoDB" id="9816309at2"/>
<dbReference type="GO" id="GO:0008983">
    <property type="term" value="F:protein-glutamate O-methyltransferase activity"/>
    <property type="evidence" value="ECO:0007669"/>
    <property type="project" value="UniProtKB-EC"/>
</dbReference>
<dbReference type="STRING" id="156889.Mmc1_1481"/>
<reference evidence="7" key="1">
    <citation type="journal article" date="2009" name="Appl. Environ. Microbiol.">
        <title>Complete genome sequence of the chemolithoautotrophic marine magnetotactic coccus strain MC-1.</title>
        <authorList>
            <person name="Schubbe S."/>
            <person name="Williams T.J."/>
            <person name="Xie G."/>
            <person name="Kiss H.E."/>
            <person name="Brettin T.S."/>
            <person name="Martinez D."/>
            <person name="Ross C.A."/>
            <person name="Schuler D."/>
            <person name="Cox B.L."/>
            <person name="Nealson K.H."/>
            <person name="Bazylinski D.A."/>
        </authorList>
    </citation>
    <scope>NUCLEOTIDE SEQUENCE [LARGE SCALE GENOMIC DNA]</scope>
    <source>
        <strain evidence="7">ATCC BAA-1437 / JCM 17883 / MC-1</strain>
    </source>
</reference>
<dbReference type="EMBL" id="CP000471">
    <property type="protein sequence ID" value="ABK43990.1"/>
    <property type="molecule type" value="Genomic_DNA"/>
</dbReference>
<evidence type="ECO:0000256" key="2">
    <source>
        <dbReference type="ARBA" id="ARBA00022679"/>
    </source>
</evidence>
<evidence type="ECO:0000256" key="1">
    <source>
        <dbReference type="ARBA" id="ARBA00022603"/>
    </source>
</evidence>
<evidence type="ECO:0000256" key="4">
    <source>
        <dbReference type="PROSITE-ProRule" id="PRU00339"/>
    </source>
</evidence>